<feature type="domain" description="RWP-RK" evidence="6">
    <location>
        <begin position="7"/>
        <end position="116"/>
    </location>
</feature>
<reference evidence="7 9" key="1">
    <citation type="journal article" date="2012" name="Nature">
        <title>Algal genomes reveal evolutionary mosaicism and the fate of nucleomorphs.</title>
        <authorList>
            <consortium name="DOE Joint Genome Institute"/>
            <person name="Curtis B.A."/>
            <person name="Tanifuji G."/>
            <person name="Burki F."/>
            <person name="Gruber A."/>
            <person name="Irimia M."/>
            <person name="Maruyama S."/>
            <person name="Arias M.C."/>
            <person name="Ball S.G."/>
            <person name="Gile G.H."/>
            <person name="Hirakawa Y."/>
            <person name="Hopkins J.F."/>
            <person name="Kuo A."/>
            <person name="Rensing S.A."/>
            <person name="Schmutz J."/>
            <person name="Symeonidi A."/>
            <person name="Elias M."/>
            <person name="Eveleigh R.J."/>
            <person name="Herman E.K."/>
            <person name="Klute M.J."/>
            <person name="Nakayama T."/>
            <person name="Obornik M."/>
            <person name="Reyes-Prieto A."/>
            <person name="Armbrust E.V."/>
            <person name="Aves S.J."/>
            <person name="Beiko R.G."/>
            <person name="Coutinho P."/>
            <person name="Dacks J.B."/>
            <person name="Durnford D.G."/>
            <person name="Fast N.M."/>
            <person name="Green B.R."/>
            <person name="Grisdale C.J."/>
            <person name="Hempel F."/>
            <person name="Henrissat B."/>
            <person name="Hoppner M.P."/>
            <person name="Ishida K."/>
            <person name="Kim E."/>
            <person name="Koreny L."/>
            <person name="Kroth P.G."/>
            <person name="Liu Y."/>
            <person name="Malik S.B."/>
            <person name="Maier U.G."/>
            <person name="McRose D."/>
            <person name="Mock T."/>
            <person name="Neilson J.A."/>
            <person name="Onodera N.T."/>
            <person name="Poole A.M."/>
            <person name="Pritham E.J."/>
            <person name="Richards T.A."/>
            <person name="Rocap G."/>
            <person name="Roy S.W."/>
            <person name="Sarai C."/>
            <person name="Schaack S."/>
            <person name="Shirato S."/>
            <person name="Slamovits C.H."/>
            <person name="Spencer D.F."/>
            <person name="Suzuki S."/>
            <person name="Worden A.Z."/>
            <person name="Zauner S."/>
            <person name="Barry K."/>
            <person name="Bell C."/>
            <person name="Bharti A.K."/>
            <person name="Crow J.A."/>
            <person name="Grimwood J."/>
            <person name="Kramer R."/>
            <person name="Lindquist E."/>
            <person name="Lucas S."/>
            <person name="Salamov A."/>
            <person name="McFadden G.I."/>
            <person name="Lane C.E."/>
            <person name="Keeling P.J."/>
            <person name="Gray M.W."/>
            <person name="Grigoriev I.V."/>
            <person name="Archibald J.M."/>
        </authorList>
    </citation>
    <scope>NUCLEOTIDE SEQUENCE</scope>
    <source>
        <strain evidence="7 9">CCMP2712</strain>
    </source>
</reference>
<evidence type="ECO:0000259" key="6">
    <source>
        <dbReference type="PROSITE" id="PS51519"/>
    </source>
</evidence>
<dbReference type="GeneID" id="17296285"/>
<evidence type="ECO:0000256" key="4">
    <source>
        <dbReference type="ARBA" id="ARBA00023242"/>
    </source>
</evidence>
<evidence type="ECO:0000313" key="8">
    <source>
        <dbReference type="EnsemblProtists" id="EKX39560"/>
    </source>
</evidence>
<evidence type="ECO:0000313" key="7">
    <source>
        <dbReference type="EMBL" id="EKX39560.1"/>
    </source>
</evidence>
<evidence type="ECO:0000256" key="2">
    <source>
        <dbReference type="ARBA" id="ARBA00023125"/>
    </source>
</evidence>
<dbReference type="KEGG" id="gtt:GUITHDRAFT_114288"/>
<evidence type="ECO:0000256" key="5">
    <source>
        <dbReference type="SAM" id="MobiDB-lite"/>
    </source>
</evidence>
<gene>
    <name evidence="7" type="ORF">GUITHDRAFT_114288</name>
</gene>
<dbReference type="Proteomes" id="UP000011087">
    <property type="component" value="Unassembled WGS sequence"/>
</dbReference>
<reference evidence="9" key="2">
    <citation type="submission" date="2012-11" db="EMBL/GenBank/DDBJ databases">
        <authorList>
            <person name="Kuo A."/>
            <person name="Curtis B.A."/>
            <person name="Tanifuji G."/>
            <person name="Burki F."/>
            <person name="Gruber A."/>
            <person name="Irimia M."/>
            <person name="Maruyama S."/>
            <person name="Arias M.C."/>
            <person name="Ball S.G."/>
            <person name="Gile G.H."/>
            <person name="Hirakawa Y."/>
            <person name="Hopkins J.F."/>
            <person name="Rensing S.A."/>
            <person name="Schmutz J."/>
            <person name="Symeonidi A."/>
            <person name="Elias M."/>
            <person name="Eveleigh R.J."/>
            <person name="Herman E.K."/>
            <person name="Klute M.J."/>
            <person name="Nakayama T."/>
            <person name="Obornik M."/>
            <person name="Reyes-Prieto A."/>
            <person name="Armbrust E.V."/>
            <person name="Aves S.J."/>
            <person name="Beiko R.G."/>
            <person name="Coutinho P."/>
            <person name="Dacks J.B."/>
            <person name="Durnford D.G."/>
            <person name="Fast N.M."/>
            <person name="Green B.R."/>
            <person name="Grisdale C."/>
            <person name="Hempe F."/>
            <person name="Henrissat B."/>
            <person name="Hoppner M.P."/>
            <person name="Ishida K.-I."/>
            <person name="Kim E."/>
            <person name="Koreny L."/>
            <person name="Kroth P.G."/>
            <person name="Liu Y."/>
            <person name="Malik S.-B."/>
            <person name="Maier U.G."/>
            <person name="McRose D."/>
            <person name="Mock T."/>
            <person name="Neilson J.A."/>
            <person name="Onodera N.T."/>
            <person name="Poole A.M."/>
            <person name="Pritham E.J."/>
            <person name="Richards T.A."/>
            <person name="Rocap G."/>
            <person name="Roy S.W."/>
            <person name="Sarai C."/>
            <person name="Schaack S."/>
            <person name="Shirato S."/>
            <person name="Slamovits C.H."/>
            <person name="Spencer D.F."/>
            <person name="Suzuki S."/>
            <person name="Worden A.Z."/>
            <person name="Zauner S."/>
            <person name="Barry K."/>
            <person name="Bell C."/>
            <person name="Bharti A.K."/>
            <person name="Crow J.A."/>
            <person name="Grimwood J."/>
            <person name="Kramer R."/>
            <person name="Lindquist E."/>
            <person name="Lucas S."/>
            <person name="Salamov A."/>
            <person name="McFadden G.I."/>
            <person name="Lane C.E."/>
            <person name="Keeling P.J."/>
            <person name="Gray M.W."/>
            <person name="Grigoriev I.V."/>
            <person name="Archibald J.M."/>
        </authorList>
    </citation>
    <scope>NUCLEOTIDE SEQUENCE</scope>
    <source>
        <strain evidence="9">CCMP2712</strain>
    </source>
</reference>
<organism evidence="7">
    <name type="scientific">Guillardia theta (strain CCMP2712)</name>
    <name type="common">Cryptophyte</name>
    <dbReference type="NCBI Taxonomy" id="905079"/>
    <lineage>
        <taxon>Eukaryota</taxon>
        <taxon>Cryptophyceae</taxon>
        <taxon>Pyrenomonadales</taxon>
        <taxon>Geminigeraceae</taxon>
        <taxon>Guillardia</taxon>
    </lineage>
</organism>
<feature type="region of interest" description="Disordered" evidence="5">
    <location>
        <begin position="111"/>
        <end position="179"/>
    </location>
</feature>
<evidence type="ECO:0000256" key="3">
    <source>
        <dbReference type="ARBA" id="ARBA00023163"/>
    </source>
</evidence>
<dbReference type="RefSeq" id="XP_005826540.1">
    <property type="nucleotide sequence ID" value="XM_005826483.1"/>
</dbReference>
<protein>
    <recommendedName>
        <fullName evidence="6">RWP-RK domain-containing protein</fullName>
    </recommendedName>
</protein>
<keyword evidence="1" id="KW-0805">Transcription regulation</keyword>
<dbReference type="Pfam" id="PF02042">
    <property type="entry name" value="RWP-RK"/>
    <property type="match status" value="1"/>
</dbReference>
<sequence>MSLPTAAVSITVRRPQGPSARLLRVSFSFHQVSSLFHLRQEEATASLVAPPAPLLLLLAWLLTLTQGISLTTLKQVSRRLGIRRWPYTRKGYEVHADAVGSLEARGRATLEGGERDQPHQQQQKEDAQAAKSPHMHESLIDEAGLETDEQDREEEDEEAAARAMQSWHDESYRDSSDSQLSCCDSVRVSEAWLAWYMASRSEEEDQVDVIWPGHELQERLSGIGRCWTLRK</sequence>
<evidence type="ECO:0000313" key="9">
    <source>
        <dbReference type="Proteomes" id="UP000011087"/>
    </source>
</evidence>
<dbReference type="PROSITE" id="PS51519">
    <property type="entry name" value="RWP_RK"/>
    <property type="match status" value="1"/>
</dbReference>
<feature type="compositionally biased region" description="Acidic residues" evidence="5">
    <location>
        <begin position="143"/>
        <end position="158"/>
    </location>
</feature>
<keyword evidence="9" id="KW-1185">Reference proteome</keyword>
<keyword evidence="3" id="KW-0804">Transcription</keyword>
<reference evidence="8" key="3">
    <citation type="submission" date="2016-03" db="UniProtKB">
        <authorList>
            <consortium name="EnsemblProtists"/>
        </authorList>
    </citation>
    <scope>IDENTIFICATION</scope>
</reference>
<dbReference type="PaxDb" id="55529-EKX39560"/>
<keyword evidence="4" id="KW-0539">Nucleus</keyword>
<dbReference type="GO" id="GO:0003677">
    <property type="term" value="F:DNA binding"/>
    <property type="evidence" value="ECO:0007669"/>
    <property type="project" value="UniProtKB-KW"/>
</dbReference>
<accession>L1IUN9</accession>
<evidence type="ECO:0000256" key="1">
    <source>
        <dbReference type="ARBA" id="ARBA00023015"/>
    </source>
</evidence>
<dbReference type="HOGENOM" id="CLU_1201804_0_0_1"/>
<feature type="compositionally biased region" description="Basic and acidic residues" evidence="5">
    <location>
        <begin position="111"/>
        <end position="139"/>
    </location>
</feature>
<proteinExistence type="predicted"/>
<dbReference type="AlphaFoldDB" id="L1IUN9"/>
<keyword evidence="2" id="KW-0238">DNA-binding</keyword>
<name>L1IUN9_GUITC</name>
<dbReference type="InterPro" id="IPR003035">
    <property type="entry name" value="RWP-RK_dom"/>
</dbReference>
<feature type="compositionally biased region" description="Basic and acidic residues" evidence="5">
    <location>
        <begin position="167"/>
        <end position="176"/>
    </location>
</feature>
<dbReference type="EMBL" id="JH993038">
    <property type="protein sequence ID" value="EKX39560.1"/>
    <property type="molecule type" value="Genomic_DNA"/>
</dbReference>
<dbReference type="EnsemblProtists" id="EKX39560">
    <property type="protein sequence ID" value="EKX39560"/>
    <property type="gene ID" value="GUITHDRAFT_114288"/>
</dbReference>